<organism evidence="1 2">
    <name type="scientific">Vararia minispora EC-137</name>
    <dbReference type="NCBI Taxonomy" id="1314806"/>
    <lineage>
        <taxon>Eukaryota</taxon>
        <taxon>Fungi</taxon>
        <taxon>Dikarya</taxon>
        <taxon>Basidiomycota</taxon>
        <taxon>Agaricomycotina</taxon>
        <taxon>Agaricomycetes</taxon>
        <taxon>Russulales</taxon>
        <taxon>Lachnocladiaceae</taxon>
        <taxon>Vararia</taxon>
    </lineage>
</organism>
<comment type="caution">
    <text evidence="1">The sequence shown here is derived from an EMBL/GenBank/DDBJ whole genome shotgun (WGS) entry which is preliminary data.</text>
</comment>
<reference evidence="1" key="2">
    <citation type="journal article" date="2022" name="New Phytol.">
        <title>Evolutionary transition to the ectomycorrhizal habit in the genomes of a hyperdiverse lineage of mushroom-forming fungi.</title>
        <authorList>
            <person name="Looney B."/>
            <person name="Miyauchi S."/>
            <person name="Morin E."/>
            <person name="Drula E."/>
            <person name="Courty P.E."/>
            <person name="Kohler A."/>
            <person name="Kuo A."/>
            <person name="LaButti K."/>
            <person name="Pangilinan J."/>
            <person name="Lipzen A."/>
            <person name="Riley R."/>
            <person name="Andreopoulos W."/>
            <person name="He G."/>
            <person name="Johnson J."/>
            <person name="Nolan M."/>
            <person name="Tritt A."/>
            <person name="Barry K.W."/>
            <person name="Grigoriev I.V."/>
            <person name="Nagy L.G."/>
            <person name="Hibbett D."/>
            <person name="Henrissat B."/>
            <person name="Matheny P.B."/>
            <person name="Labbe J."/>
            <person name="Martin F.M."/>
        </authorList>
    </citation>
    <scope>NUCLEOTIDE SEQUENCE</scope>
    <source>
        <strain evidence="1">EC-137</strain>
    </source>
</reference>
<dbReference type="EMBL" id="MU274449">
    <property type="protein sequence ID" value="KAI0026519.1"/>
    <property type="molecule type" value="Genomic_DNA"/>
</dbReference>
<sequence length="871" mass="96754">MVPGRCYRQSPRGGGRCRAAGAPAVNGYTIGHSNGHVSTKPNGSTHGSGGDSESSGGRSANGARVHMHQGGMPLVSLTSSGMVSPAGETVTAPGPIPQLNHKFERTCKALSLSPAPTSPSMLSFSKMASLLVNMSLLAKVAVVVPLRTAIWNWINLFPSEFHDALRVHRCLEGAPECVFDGLWDPQAMDLVSARALWPTLAVLSIISPERTVPDYYQLDAHSGAIKGTAARFMHQLQKSAHSSSKARDVAIICLLDICRGAAQQLALDIVHDIRTILVKCENQRPFWESQGKIDVAMFADALVAVFRFVSAKESLPLFATCFGPKQSDAIKLVAVKACIMLAVKAKSIDGQPDLTELAELVTPRACNIVKVCGTDPSQSDPFSSARYSAVRRNEIDKNGNLRRAALHPKAKKFTAEAVSDRELLAIAVMHSWKAAIAFLFTGLSAEEAQEWVPMCFQVWEQQTDASIQYSIAVAFNQVTLHVHALMPGDYLWDTTIEWKLLISSTCTAANGLLNLRMEPDKQRMWAEIGHSYTMVYIEPSGMDTVLHLVQTSELRVPALALLELSMAVALSSADPHVSRLATHSLRVLAIGERGPRAPRNAFLSHLAWQKRVRHLYSTLTMPHPYFVVIWEECYYQWCALTELVIQAPMDRLKNDESRRSTGDRLWTIDEQKHQWQNLTLFLAACGGACLEETHDPYALQEIIPAELPLDAMRVLKDPRELITFFIQYLIDMLLTDLVMAWETAKGALGSELRVSYRLHGKLLKHLDERDITCRENFEWNDQFAIFLDQFITVLKLLSENTQSKDELLTVNVMPTLYTLAGFINRFSGSEAQHVRIKFCVLCDSLFAWPDMLSMRKDGNLHQNVLDILIDW</sequence>
<name>A0ACB8Q4E1_9AGAM</name>
<accession>A0ACB8Q4E1</accession>
<reference evidence="1" key="1">
    <citation type="submission" date="2021-02" db="EMBL/GenBank/DDBJ databases">
        <authorList>
            <consortium name="DOE Joint Genome Institute"/>
            <person name="Ahrendt S."/>
            <person name="Looney B.P."/>
            <person name="Miyauchi S."/>
            <person name="Morin E."/>
            <person name="Drula E."/>
            <person name="Courty P.E."/>
            <person name="Chicoki N."/>
            <person name="Fauchery L."/>
            <person name="Kohler A."/>
            <person name="Kuo A."/>
            <person name="Labutti K."/>
            <person name="Pangilinan J."/>
            <person name="Lipzen A."/>
            <person name="Riley R."/>
            <person name="Andreopoulos W."/>
            <person name="He G."/>
            <person name="Johnson J."/>
            <person name="Barry K.W."/>
            <person name="Grigoriev I.V."/>
            <person name="Nagy L."/>
            <person name="Hibbett D."/>
            <person name="Henrissat B."/>
            <person name="Matheny P.B."/>
            <person name="Labbe J."/>
            <person name="Martin F."/>
        </authorList>
    </citation>
    <scope>NUCLEOTIDE SEQUENCE</scope>
    <source>
        <strain evidence="1">EC-137</strain>
    </source>
</reference>
<proteinExistence type="predicted"/>
<feature type="non-terminal residue" evidence="1">
    <location>
        <position position="871"/>
    </location>
</feature>
<protein>
    <submittedName>
        <fullName evidence="1">Uncharacterized protein</fullName>
    </submittedName>
</protein>
<evidence type="ECO:0000313" key="2">
    <source>
        <dbReference type="Proteomes" id="UP000814128"/>
    </source>
</evidence>
<evidence type="ECO:0000313" key="1">
    <source>
        <dbReference type="EMBL" id="KAI0026519.1"/>
    </source>
</evidence>
<gene>
    <name evidence="1" type="ORF">K488DRAFT_92404</name>
</gene>
<dbReference type="Proteomes" id="UP000814128">
    <property type="component" value="Unassembled WGS sequence"/>
</dbReference>
<keyword evidence="2" id="KW-1185">Reference proteome</keyword>